<feature type="coiled-coil region" evidence="11">
    <location>
        <begin position="300"/>
        <end position="376"/>
    </location>
</feature>
<dbReference type="KEGG" id="blac:94344858"/>
<dbReference type="GO" id="GO:0005634">
    <property type="term" value="C:nucleus"/>
    <property type="evidence" value="ECO:0007669"/>
    <property type="project" value="UniProtKB-SubCell"/>
</dbReference>
<dbReference type="SMART" id="SM00968">
    <property type="entry name" value="SMC_hinge"/>
    <property type="match status" value="1"/>
</dbReference>
<accession>A0A976FRX2</accession>
<dbReference type="PIRSF" id="PIRSF005719">
    <property type="entry name" value="SMC"/>
    <property type="match status" value="1"/>
</dbReference>
<evidence type="ECO:0000256" key="11">
    <source>
        <dbReference type="SAM" id="Coils"/>
    </source>
</evidence>
<dbReference type="PANTHER" id="PTHR18937">
    <property type="entry name" value="STRUCTURAL MAINTENANCE OF CHROMOSOMES SMC FAMILY MEMBER"/>
    <property type="match status" value="1"/>
</dbReference>
<keyword evidence="7 11" id="KW-0175">Coiled coil</keyword>
<keyword evidence="9" id="KW-0131">Cell cycle</keyword>
<dbReference type="OrthoDB" id="5575062at2759"/>
<dbReference type="SUPFAM" id="SSF52540">
    <property type="entry name" value="P-loop containing nucleoside triphosphate hydrolases"/>
    <property type="match status" value="2"/>
</dbReference>
<keyword evidence="6" id="KW-0498">Mitosis</keyword>
<comment type="similarity">
    <text evidence="3">Belongs to the SMC family. SMC1 subfamily.</text>
</comment>
<evidence type="ECO:0000259" key="12">
    <source>
        <dbReference type="SMART" id="SM00968"/>
    </source>
</evidence>
<dbReference type="GeneID" id="94344858"/>
<dbReference type="InterPro" id="IPR028468">
    <property type="entry name" value="Smc1_ABC"/>
</dbReference>
<evidence type="ECO:0000313" key="14">
    <source>
        <dbReference type="Proteomes" id="UP000294530"/>
    </source>
</evidence>
<feature type="coiled-coil region" evidence="11">
    <location>
        <begin position="766"/>
        <end position="793"/>
    </location>
</feature>
<dbReference type="InterPro" id="IPR036277">
    <property type="entry name" value="SMC_hinge_sf"/>
</dbReference>
<dbReference type="Pfam" id="PF02463">
    <property type="entry name" value="SMC_N"/>
    <property type="match status" value="1"/>
</dbReference>
<evidence type="ECO:0000256" key="2">
    <source>
        <dbReference type="ARBA" id="ARBA00004286"/>
    </source>
</evidence>
<keyword evidence="4" id="KW-0158">Chromosome</keyword>
<evidence type="ECO:0000256" key="10">
    <source>
        <dbReference type="PIRNR" id="PIRNR005719"/>
    </source>
</evidence>
<evidence type="ECO:0000256" key="1">
    <source>
        <dbReference type="ARBA" id="ARBA00004123"/>
    </source>
</evidence>
<feature type="domain" description="SMC hinge" evidence="12">
    <location>
        <begin position="530"/>
        <end position="646"/>
    </location>
</feature>
<dbReference type="EMBL" id="SHOA02000015">
    <property type="protein sequence ID" value="TDH71545.1"/>
    <property type="molecule type" value="Genomic_DNA"/>
</dbReference>
<evidence type="ECO:0000256" key="6">
    <source>
        <dbReference type="ARBA" id="ARBA00022776"/>
    </source>
</evidence>
<dbReference type="InterPro" id="IPR010935">
    <property type="entry name" value="SMC_hinge"/>
</dbReference>
<evidence type="ECO:0000256" key="8">
    <source>
        <dbReference type="ARBA" id="ARBA00023242"/>
    </source>
</evidence>
<dbReference type="InterPro" id="IPR024704">
    <property type="entry name" value="SMC"/>
</dbReference>
<dbReference type="Proteomes" id="UP000294530">
    <property type="component" value="Unassembled WGS sequence"/>
</dbReference>
<reference evidence="13 14" key="1">
    <citation type="journal article" date="2021" name="Genome Biol.">
        <title>AFLAP: assembly-free linkage analysis pipeline using k-mers from genome sequencing data.</title>
        <authorList>
            <person name="Fletcher K."/>
            <person name="Zhang L."/>
            <person name="Gil J."/>
            <person name="Han R."/>
            <person name="Cavanaugh K."/>
            <person name="Michelmore R."/>
        </authorList>
    </citation>
    <scope>NUCLEOTIDE SEQUENCE [LARGE SCALE GENOMIC DNA]</scope>
    <source>
        <strain evidence="13 14">SF5</strain>
    </source>
</reference>
<dbReference type="RefSeq" id="XP_067821044.1">
    <property type="nucleotide sequence ID" value="XM_067959187.1"/>
</dbReference>
<dbReference type="Gene3D" id="3.40.50.300">
    <property type="entry name" value="P-loop containing nucleotide triphosphate hydrolases"/>
    <property type="match status" value="2"/>
</dbReference>
<feature type="coiled-coil region" evidence="11">
    <location>
        <begin position="865"/>
        <end position="941"/>
    </location>
</feature>
<keyword evidence="5" id="KW-0132">Cell division</keyword>
<dbReference type="GO" id="GO:0008278">
    <property type="term" value="C:cohesin complex"/>
    <property type="evidence" value="ECO:0007669"/>
    <property type="project" value="InterPro"/>
</dbReference>
<keyword evidence="8 10" id="KW-0539">Nucleus</keyword>
<feature type="coiled-coil region" evidence="11">
    <location>
        <begin position="177"/>
        <end position="235"/>
    </location>
</feature>
<dbReference type="PANTHER" id="PTHR18937:SF12">
    <property type="entry name" value="STRUCTURAL MAINTENANCE OF CHROMOSOMES PROTEIN"/>
    <property type="match status" value="1"/>
</dbReference>
<evidence type="ECO:0000256" key="3">
    <source>
        <dbReference type="ARBA" id="ARBA00005597"/>
    </source>
</evidence>
<evidence type="ECO:0000313" key="13">
    <source>
        <dbReference type="EMBL" id="TDH71545.1"/>
    </source>
</evidence>
<dbReference type="SUPFAM" id="SSF75553">
    <property type="entry name" value="Smc hinge domain"/>
    <property type="match status" value="1"/>
</dbReference>
<dbReference type="InterPro" id="IPR027417">
    <property type="entry name" value="P-loop_NTPase"/>
</dbReference>
<keyword evidence="14" id="KW-1185">Reference proteome</keyword>
<protein>
    <recommendedName>
        <fullName evidence="10">Structural maintenance of chromosomes protein</fullName>
    </recommendedName>
</protein>
<evidence type="ECO:0000256" key="7">
    <source>
        <dbReference type="ARBA" id="ARBA00023054"/>
    </source>
</evidence>
<proteinExistence type="inferred from homology"/>
<dbReference type="Pfam" id="PF06470">
    <property type="entry name" value="SMC_hinge"/>
    <property type="match status" value="1"/>
</dbReference>
<comment type="subcellular location">
    <subcellularLocation>
        <location evidence="2">Chromosome</location>
    </subcellularLocation>
    <subcellularLocation>
        <location evidence="1 10">Nucleus</location>
    </subcellularLocation>
</comment>
<dbReference type="GO" id="GO:0016887">
    <property type="term" value="F:ATP hydrolysis activity"/>
    <property type="evidence" value="ECO:0007669"/>
    <property type="project" value="InterPro"/>
</dbReference>
<evidence type="ECO:0000256" key="4">
    <source>
        <dbReference type="ARBA" id="ARBA00022454"/>
    </source>
</evidence>
<dbReference type="GO" id="GO:0003677">
    <property type="term" value="F:DNA binding"/>
    <property type="evidence" value="ECO:0007669"/>
    <property type="project" value="TreeGrafter"/>
</dbReference>
<evidence type="ECO:0000256" key="5">
    <source>
        <dbReference type="ARBA" id="ARBA00022618"/>
    </source>
</evidence>
<comment type="caution">
    <text evidence="13">The sequence shown here is derived from an EMBL/GenBank/DDBJ whole genome shotgun (WGS) entry which is preliminary data.</text>
</comment>
<dbReference type="GO" id="GO:0007062">
    <property type="term" value="P:sister chromatid cohesion"/>
    <property type="evidence" value="ECO:0007669"/>
    <property type="project" value="InterPro"/>
</dbReference>
<dbReference type="InterPro" id="IPR003395">
    <property type="entry name" value="RecF/RecN/SMC_N"/>
</dbReference>
<gene>
    <name evidence="13" type="ORF">CCR75_001082</name>
</gene>
<dbReference type="GO" id="GO:0005524">
    <property type="term" value="F:ATP binding"/>
    <property type="evidence" value="ECO:0007669"/>
    <property type="project" value="InterPro"/>
</dbReference>
<dbReference type="Gene3D" id="3.30.70.1620">
    <property type="match status" value="1"/>
</dbReference>
<organism evidence="13 14">
    <name type="scientific">Bremia lactucae</name>
    <name type="common">Lettuce downy mildew</name>
    <dbReference type="NCBI Taxonomy" id="4779"/>
    <lineage>
        <taxon>Eukaryota</taxon>
        <taxon>Sar</taxon>
        <taxon>Stramenopiles</taxon>
        <taxon>Oomycota</taxon>
        <taxon>Peronosporomycetes</taxon>
        <taxon>Peronosporales</taxon>
        <taxon>Peronosporaceae</taxon>
        <taxon>Bremia</taxon>
    </lineage>
</organism>
<sequence length="1334" mass="152685">MGRIARLELENFKSYGEYHVIGPFHRFTAVVGPNGSGKSNLMDAISFVLGVHSRQLRSIQLRDLIHRAPHDVDTNERSAFVTLVYELGADEKPPSKSQAAQTLQKEVKFTRLISEKGVGSYRLDGHDVSSETYQNQLKEIGILVKARNFLVFQGDVESIASKSPLELTKLFEQISMSDEYKSSYEKLAIEKDTAEENTIFAYKRKKGLVAEKRLVKEQKEEAEQFRLKLQAMNDLRVEHYLWQLFQVYDDMKQRQETVRQYQETGRECVEKEAVVAEMYQAKKKELITTLRDVKGNRKVLQDLQSEMEDMQPQVIRLREQMQYVQRKQTESKATEETMKQRFEGKSAEIEALKKDLQELEQAKAELDANQMRESNKREAQGALVLEGSRLEEYHRIKESVQIKTALLRNELESIVRQQNADQSQVETLGQERLENTKMIDMLTDDLKQADERIQSMQRVIAETERDIAEAEASVQTADVEKQTEVVKKEKLTKQLDHVSNKLRDLNDNKRQSQAEAKRADTLETLKRLYPGVRGRLVELCKPIQRKYNMAVTVATGKHMEAIVVNDYRTGQDCIQYLRDSRAGSAQFIPLDKIRVKPINERFRGLGHNIKMVVDVIECDAEIEPALHYAVGDTVVCDSIDVARDICFRQNEKVKAVTLNGMVVSKNGSMTGGKTQNDLRRAGRWDEKEVVALQQEKEELIDTIRAMERHGASYAKQQTLRTHLEGLTSRLTHAKADLVITETKRPKIQVRMENATKRVNEVIEPELSKYEAAVASRKIKIDALQDQIHSVEDEMFAEFSEEVGVDSIRVYEERVLKRHHKAIEMRRKITEHEAKLRAQVDYLQSQDFQKPMLAAKDRALQEAQHLKQLGEEEAGLMKRIAALRKERSAQEEVRQHVSTKVNELEKELQEINLKKTKYEERLGKIKRRIAAEEAVLERLKDHKKEVFKRAALDHVKLPTIASDSGTKDVEMEDVSESTSLENSDLLLGNEAANQEVDFSSLPDAHVVVDDKEFDTMNAAYEKRIAALVSELEQMQPNMRALDKFDAIQSRIGKEEEELDRIKQQALATATKFEEVKQARHNRFMEAFNHISGVINATYKQLTMSTKHPLGGTAYLNLENTEEPYLTGMKYNAMPPMKRFREMEELSGGEKTVAALALLFAIHNYRPSPFFVLDEVDAALDNVNVNKVSTYIAKCNFQCLVISLKDSFYEKADALVGICKDIHLQQSKSMTLDLTTLGVEFHPTSWISREHLGAFLDRIVGGQTRARIACTNHEIEEHHGRGIPNYHLKATLHQRKMVSEFPSLDALLNCRGLDHWNLLLFEEAPNTPPATKATIQ</sequence>
<dbReference type="CDD" id="cd03275">
    <property type="entry name" value="ABC_SMC1_euk"/>
    <property type="match status" value="1"/>
</dbReference>
<name>A0A976FRX2_BRELC</name>
<feature type="coiled-coil region" evidence="11">
    <location>
        <begin position="439"/>
        <end position="522"/>
    </location>
</feature>
<evidence type="ECO:0000256" key="9">
    <source>
        <dbReference type="ARBA" id="ARBA00023306"/>
    </source>
</evidence>
<dbReference type="Gene3D" id="1.20.1060.20">
    <property type="match status" value="1"/>
</dbReference>
<dbReference type="GO" id="GO:0051301">
    <property type="term" value="P:cell division"/>
    <property type="evidence" value="ECO:0007669"/>
    <property type="project" value="UniProtKB-KW"/>
</dbReference>